<keyword evidence="2" id="KW-1185">Reference proteome</keyword>
<proteinExistence type="predicted"/>
<organism evidence="1 2">
    <name type="scientific">Rhodococcus maanshanensis</name>
    <dbReference type="NCBI Taxonomy" id="183556"/>
    <lineage>
        <taxon>Bacteria</taxon>
        <taxon>Bacillati</taxon>
        <taxon>Actinomycetota</taxon>
        <taxon>Actinomycetes</taxon>
        <taxon>Mycobacteriales</taxon>
        <taxon>Nocardiaceae</taxon>
        <taxon>Rhodococcus</taxon>
    </lineage>
</organism>
<evidence type="ECO:0000313" key="1">
    <source>
        <dbReference type="EMBL" id="SEL29545.1"/>
    </source>
</evidence>
<sequence>MTMLDGAEVALVAAILDTEPAVTGVVLCADEYSPVPKWDPVAVVCLRGARQALELEERAVAAFATTHPPVAQYEIGIDDDMRAAVEQSPDRPAACIVTLPELAP</sequence>
<reference evidence="2" key="1">
    <citation type="submission" date="2016-10" db="EMBL/GenBank/DDBJ databases">
        <authorList>
            <person name="Varghese N."/>
            <person name="Submissions S."/>
        </authorList>
    </citation>
    <scope>NUCLEOTIDE SEQUENCE [LARGE SCALE GENOMIC DNA]</scope>
    <source>
        <strain evidence="2">DSM 44675</strain>
    </source>
</reference>
<dbReference type="AlphaFoldDB" id="A0A1H7P2T3"/>
<dbReference type="Proteomes" id="UP000198677">
    <property type="component" value="Unassembled WGS sequence"/>
</dbReference>
<accession>A0A1H7P2T3</accession>
<name>A0A1H7P2T3_9NOCA</name>
<protein>
    <submittedName>
        <fullName evidence="1">Uncharacterized protein</fullName>
    </submittedName>
</protein>
<dbReference type="RefSeq" id="WP_072751499.1">
    <property type="nucleotide sequence ID" value="NZ_FOAW01000007.1"/>
</dbReference>
<evidence type="ECO:0000313" key="2">
    <source>
        <dbReference type="Proteomes" id="UP000198677"/>
    </source>
</evidence>
<gene>
    <name evidence="1" type="ORF">SAMN05444583_107219</name>
</gene>
<dbReference type="EMBL" id="FOAW01000007">
    <property type="protein sequence ID" value="SEL29545.1"/>
    <property type="molecule type" value="Genomic_DNA"/>
</dbReference>